<dbReference type="Pfam" id="PF03392">
    <property type="entry name" value="OS-D"/>
    <property type="match status" value="2"/>
</dbReference>
<evidence type="ECO:0000313" key="2">
    <source>
        <dbReference type="EMBL" id="KYN23323.1"/>
    </source>
</evidence>
<dbReference type="InterPro" id="IPR005055">
    <property type="entry name" value="A10/PebIII"/>
</dbReference>
<protein>
    <submittedName>
        <fullName evidence="2">Putative odorant-binding protein A10</fullName>
    </submittedName>
</protein>
<keyword evidence="3" id="KW-1185">Reference proteome</keyword>
<sequence length="211" mass="24475">MPRLSIALIVTIINVLMCVAEEKLYSDEFDNIDIQTVFNNKGLIEDYYNCFMEIGPCKTPQQRFFTGIFSEAFQTKCKKCTEKQKIIIEKALTKKNNNKHIITMRKLILYNLCTEKKMLLIQLNISSVITVESMSQLSRIILIVAMNVLMYVLAVERYSDQFDDIDMDAILRNDTQREEYHKCYMNTGPCNTMQEALTGTYVYNATNYTDA</sequence>
<evidence type="ECO:0000256" key="1">
    <source>
        <dbReference type="SAM" id="SignalP"/>
    </source>
</evidence>
<name>A0A195EDP1_9HYME</name>
<dbReference type="Gene3D" id="1.10.2080.10">
    <property type="entry name" value="Insect odorant-binding protein A10/Ejaculatory bulb-specific protein 3"/>
    <property type="match status" value="2"/>
</dbReference>
<keyword evidence="1" id="KW-0732">Signal</keyword>
<dbReference type="PANTHER" id="PTHR11257">
    <property type="entry name" value="CHEMOSENSORY PROTEIN-RELATED"/>
    <property type="match status" value="1"/>
</dbReference>
<dbReference type="PANTHER" id="PTHR11257:SF13">
    <property type="entry name" value="GEO07322P1"/>
    <property type="match status" value="1"/>
</dbReference>
<feature type="chain" id="PRO_5008270760" evidence="1">
    <location>
        <begin position="21"/>
        <end position="211"/>
    </location>
</feature>
<feature type="signal peptide" evidence="1">
    <location>
        <begin position="1"/>
        <end position="20"/>
    </location>
</feature>
<proteinExistence type="predicted"/>
<dbReference type="AlphaFoldDB" id="A0A195EDP1"/>
<dbReference type="EMBL" id="KQ979039">
    <property type="protein sequence ID" value="KYN23323.1"/>
    <property type="molecule type" value="Genomic_DNA"/>
</dbReference>
<reference evidence="2 3" key="1">
    <citation type="submission" date="2015-09" db="EMBL/GenBank/DDBJ databases">
        <title>Trachymyrmex cornetzi WGS genome.</title>
        <authorList>
            <person name="Nygaard S."/>
            <person name="Hu H."/>
            <person name="Boomsma J."/>
            <person name="Zhang G."/>
        </authorList>
    </citation>
    <scope>NUCLEOTIDE SEQUENCE [LARGE SCALE GENOMIC DNA]</scope>
    <source>
        <strain evidence="2">Tcor2-1</strain>
        <tissue evidence="2">Whole body</tissue>
    </source>
</reference>
<accession>A0A195EDP1</accession>
<organism evidence="2 3">
    <name type="scientific">Trachymyrmex cornetzi</name>
    <dbReference type="NCBI Taxonomy" id="471704"/>
    <lineage>
        <taxon>Eukaryota</taxon>
        <taxon>Metazoa</taxon>
        <taxon>Ecdysozoa</taxon>
        <taxon>Arthropoda</taxon>
        <taxon>Hexapoda</taxon>
        <taxon>Insecta</taxon>
        <taxon>Pterygota</taxon>
        <taxon>Neoptera</taxon>
        <taxon>Endopterygota</taxon>
        <taxon>Hymenoptera</taxon>
        <taxon>Apocrita</taxon>
        <taxon>Aculeata</taxon>
        <taxon>Formicoidea</taxon>
        <taxon>Formicidae</taxon>
        <taxon>Myrmicinae</taxon>
        <taxon>Trachymyrmex</taxon>
    </lineage>
</organism>
<dbReference type="Proteomes" id="UP000078492">
    <property type="component" value="Unassembled WGS sequence"/>
</dbReference>
<dbReference type="InterPro" id="IPR036682">
    <property type="entry name" value="OS_D_A10/PebIII_sf"/>
</dbReference>
<dbReference type="SUPFAM" id="SSF100910">
    <property type="entry name" value="Chemosensory protein Csp2"/>
    <property type="match status" value="2"/>
</dbReference>
<evidence type="ECO:0000313" key="3">
    <source>
        <dbReference type="Proteomes" id="UP000078492"/>
    </source>
</evidence>
<gene>
    <name evidence="2" type="ORF">ALC57_04197</name>
</gene>